<sequence>MKQASITLIAAALLGTLACTNINSPNGPSVTELRPDERGFVAGLGVESQDLVTISEKMARGILGADPIANAKGKPVI</sequence>
<name>A0A383EVV7_9ZZZZ</name>
<gene>
    <name evidence="1" type="ORF">METZ01_LOCUS513264</name>
</gene>
<accession>A0A383EVV7</accession>
<dbReference type="PROSITE" id="PS51257">
    <property type="entry name" value="PROKAR_LIPOPROTEIN"/>
    <property type="match status" value="1"/>
</dbReference>
<dbReference type="AlphaFoldDB" id="A0A383EVV7"/>
<dbReference type="EMBL" id="UINC01228898">
    <property type="protein sequence ID" value="SVE60410.1"/>
    <property type="molecule type" value="Genomic_DNA"/>
</dbReference>
<reference evidence="1" key="1">
    <citation type="submission" date="2018-05" db="EMBL/GenBank/DDBJ databases">
        <authorList>
            <person name="Lanie J.A."/>
            <person name="Ng W.-L."/>
            <person name="Kazmierczak K.M."/>
            <person name="Andrzejewski T.M."/>
            <person name="Davidsen T.M."/>
            <person name="Wayne K.J."/>
            <person name="Tettelin H."/>
            <person name="Glass J.I."/>
            <person name="Rusch D."/>
            <person name="Podicherti R."/>
            <person name="Tsui H.-C.T."/>
            <person name="Winkler M.E."/>
        </authorList>
    </citation>
    <scope>NUCLEOTIDE SEQUENCE</scope>
</reference>
<feature type="non-terminal residue" evidence="1">
    <location>
        <position position="77"/>
    </location>
</feature>
<protein>
    <submittedName>
        <fullName evidence="1">Uncharacterized protein</fullName>
    </submittedName>
</protein>
<evidence type="ECO:0000313" key="1">
    <source>
        <dbReference type="EMBL" id="SVE60410.1"/>
    </source>
</evidence>
<organism evidence="1">
    <name type="scientific">marine metagenome</name>
    <dbReference type="NCBI Taxonomy" id="408172"/>
    <lineage>
        <taxon>unclassified sequences</taxon>
        <taxon>metagenomes</taxon>
        <taxon>ecological metagenomes</taxon>
    </lineage>
</organism>
<proteinExistence type="predicted"/>